<dbReference type="AlphaFoldDB" id="A0A5Q2RHM4"/>
<protein>
    <recommendedName>
        <fullName evidence="1">YegS/DAGK C-terminal domain-containing protein</fullName>
    </recommendedName>
</protein>
<dbReference type="KEGG" id="atq:GH723_09350"/>
<dbReference type="Pfam" id="PF19279">
    <property type="entry name" value="YegS_C"/>
    <property type="match status" value="1"/>
</dbReference>
<name>A0A5Q2RHM4_9ACTN</name>
<reference evidence="2 3" key="1">
    <citation type="submission" date="2019-11" db="EMBL/GenBank/DDBJ databases">
        <authorList>
            <person name="He Y."/>
        </authorList>
    </citation>
    <scope>NUCLEOTIDE SEQUENCE [LARGE SCALE GENOMIC DNA]</scope>
    <source>
        <strain evidence="2 3">SCSIO 58843</strain>
    </source>
</reference>
<keyword evidence="3" id="KW-1185">Reference proteome</keyword>
<dbReference type="Proteomes" id="UP000334019">
    <property type="component" value="Chromosome"/>
</dbReference>
<dbReference type="SUPFAM" id="SSF111331">
    <property type="entry name" value="NAD kinase/diacylglycerol kinase-like"/>
    <property type="match status" value="1"/>
</dbReference>
<organism evidence="2 3">
    <name type="scientific">Actinomarinicola tropica</name>
    <dbReference type="NCBI Taxonomy" id="2789776"/>
    <lineage>
        <taxon>Bacteria</taxon>
        <taxon>Bacillati</taxon>
        <taxon>Actinomycetota</taxon>
        <taxon>Acidimicrobiia</taxon>
        <taxon>Acidimicrobiales</taxon>
        <taxon>Iamiaceae</taxon>
        <taxon>Actinomarinicola</taxon>
    </lineage>
</organism>
<dbReference type="EMBL" id="CP045851">
    <property type="protein sequence ID" value="QGG95283.1"/>
    <property type="molecule type" value="Genomic_DNA"/>
</dbReference>
<dbReference type="InterPro" id="IPR045540">
    <property type="entry name" value="YegS/DAGK_C"/>
</dbReference>
<proteinExistence type="predicted"/>
<dbReference type="RefSeq" id="WP_153759391.1">
    <property type="nucleotide sequence ID" value="NZ_CP045851.1"/>
</dbReference>
<dbReference type="Gene3D" id="2.60.200.40">
    <property type="match status" value="1"/>
</dbReference>
<accession>A0A5Q2RHM4</accession>
<gene>
    <name evidence="2" type="ORF">GH723_09350</name>
</gene>
<evidence type="ECO:0000313" key="3">
    <source>
        <dbReference type="Proteomes" id="UP000334019"/>
    </source>
</evidence>
<sequence>MPIRKGEDWGTEAPLPDDAVEVRSDAEARAIVTAALRAGEPPPPLALLGGDLARAVGSTGDPARLRRGTTRHLPLDVGQVDVDGARHWFVAHLVVRRRLWQGRFSAVMNTEYLGDWKLAPRAHPGDGLLDVLDGRLSLDDRLKARSRVGRGEHLPHPGIDVRRVPDLDVTLARPTTVRLDGESVGVGRVLSVRVLPDAVVGII</sequence>
<evidence type="ECO:0000259" key="1">
    <source>
        <dbReference type="Pfam" id="PF19279"/>
    </source>
</evidence>
<feature type="domain" description="YegS/DAGK C-terminal" evidence="1">
    <location>
        <begin position="80"/>
        <end position="199"/>
    </location>
</feature>
<dbReference type="InterPro" id="IPR016064">
    <property type="entry name" value="NAD/diacylglycerol_kinase_sf"/>
</dbReference>
<evidence type="ECO:0000313" key="2">
    <source>
        <dbReference type="EMBL" id="QGG95283.1"/>
    </source>
</evidence>